<dbReference type="PATRIC" id="fig|401562.3.peg.4834"/>
<dbReference type="GO" id="GO:0031460">
    <property type="term" value="P:glycine betaine transport"/>
    <property type="evidence" value="ECO:0007669"/>
    <property type="project" value="TreeGrafter"/>
</dbReference>
<keyword evidence="3 6" id="KW-0812">Transmembrane</keyword>
<dbReference type="RefSeq" id="WP_058636753.1">
    <property type="nucleotide sequence ID" value="NZ_LDPZ01000074.1"/>
</dbReference>
<protein>
    <submittedName>
        <fullName evidence="8">ABC transporter permease</fullName>
    </submittedName>
</protein>
<dbReference type="CDD" id="cd06261">
    <property type="entry name" value="TM_PBP2"/>
    <property type="match status" value="1"/>
</dbReference>
<evidence type="ECO:0000256" key="3">
    <source>
        <dbReference type="ARBA" id="ARBA00022692"/>
    </source>
</evidence>
<name>A0A175R4V7_9HYPH</name>
<feature type="transmembrane region" description="Helical" evidence="6">
    <location>
        <begin position="115"/>
        <end position="136"/>
    </location>
</feature>
<reference evidence="8 9" key="1">
    <citation type="journal article" date="2016" name="Front. Microbiol.">
        <title>Genomic Resource of Rice Seed Associated Bacteria.</title>
        <authorList>
            <person name="Midha S."/>
            <person name="Bansal K."/>
            <person name="Sharma S."/>
            <person name="Kumar N."/>
            <person name="Patil P.P."/>
            <person name="Chaudhry V."/>
            <person name="Patil P.B."/>
        </authorList>
    </citation>
    <scope>NUCLEOTIDE SEQUENCE [LARGE SCALE GENOMIC DNA]</scope>
    <source>
        <strain evidence="8 9">NS226</strain>
    </source>
</reference>
<dbReference type="PANTHER" id="PTHR30177">
    <property type="entry name" value="GLYCINE BETAINE/L-PROLINE TRANSPORT SYSTEM PERMEASE PROTEIN PROW"/>
    <property type="match status" value="1"/>
</dbReference>
<dbReference type="AlphaFoldDB" id="A0A175R4V7"/>
<gene>
    <name evidence="8" type="ORF">NS226_21880</name>
</gene>
<dbReference type="GO" id="GO:0055085">
    <property type="term" value="P:transmembrane transport"/>
    <property type="evidence" value="ECO:0007669"/>
    <property type="project" value="InterPro"/>
</dbReference>
<keyword evidence="4 6" id="KW-1133">Transmembrane helix</keyword>
<dbReference type="InterPro" id="IPR000515">
    <property type="entry name" value="MetI-like"/>
</dbReference>
<comment type="subcellular location">
    <subcellularLocation>
        <location evidence="1 6">Cell membrane</location>
        <topology evidence="1 6">Multi-pass membrane protein</topology>
    </subcellularLocation>
</comment>
<dbReference type="SUPFAM" id="SSF161098">
    <property type="entry name" value="MetI-like"/>
    <property type="match status" value="1"/>
</dbReference>
<feature type="transmembrane region" description="Helical" evidence="6">
    <location>
        <begin position="366"/>
        <end position="385"/>
    </location>
</feature>
<dbReference type="GO" id="GO:0005886">
    <property type="term" value="C:plasma membrane"/>
    <property type="evidence" value="ECO:0007669"/>
    <property type="project" value="UniProtKB-SubCell"/>
</dbReference>
<dbReference type="OrthoDB" id="9801163at2"/>
<evidence type="ECO:0000313" key="8">
    <source>
        <dbReference type="EMBL" id="KTQ84209.1"/>
    </source>
</evidence>
<evidence type="ECO:0000259" key="7">
    <source>
        <dbReference type="PROSITE" id="PS50928"/>
    </source>
</evidence>
<evidence type="ECO:0000313" key="9">
    <source>
        <dbReference type="Proteomes" id="UP000078272"/>
    </source>
</evidence>
<dbReference type="STRING" id="401562.NS365_10140"/>
<dbReference type="Gene3D" id="1.10.3720.10">
    <property type="entry name" value="MetI-like"/>
    <property type="match status" value="1"/>
</dbReference>
<feature type="transmembrane region" description="Helical" evidence="6">
    <location>
        <begin position="190"/>
        <end position="214"/>
    </location>
</feature>
<evidence type="ECO:0000256" key="4">
    <source>
        <dbReference type="ARBA" id="ARBA00022989"/>
    </source>
</evidence>
<keyword evidence="2 6" id="KW-0813">Transport</keyword>
<feature type="transmembrane region" description="Helical" evidence="6">
    <location>
        <begin position="337"/>
        <end position="359"/>
    </location>
</feature>
<sequence length="405" mass="41340">MSALEAEIGGPTRALARGPDRLGLLLAGIGASGACLLPLATFRANRIVPGVGKPLFEALPSTLAIALALVLALAAMVALFIRSPRLRLLTALGSLLVLLLSLGAAPAHLSPAANTYARVAPASGFWLVLFALSLLATDALARLRPPPLARVALLGATGLVLFVLFRLGVWDDLSVMKEYRPRADAFAREAGTHVMLALGSLAGAIVVGLPLGILCHRVSALRGPLLSSLNILQTIPSIALFGLLIAPLGWIALHVPGAREIGIRGIGAAPALVALFLYSLLPMVANTVAGLAGVPFAAHDAARGLGMTARQRLFRVDLPLALPVILTGVRITLVQNIGLATIAALIGGGGLGVFVFQGLGQTAMDLVLLGALPTVALAFSAAVLLDAAVDLTQPPQGPLSKGSPA</sequence>
<evidence type="ECO:0000256" key="6">
    <source>
        <dbReference type="RuleBase" id="RU363032"/>
    </source>
</evidence>
<dbReference type="EMBL" id="LDPZ01000074">
    <property type="protein sequence ID" value="KTQ84209.1"/>
    <property type="molecule type" value="Genomic_DNA"/>
</dbReference>
<evidence type="ECO:0000256" key="1">
    <source>
        <dbReference type="ARBA" id="ARBA00004651"/>
    </source>
</evidence>
<dbReference type="InterPro" id="IPR051204">
    <property type="entry name" value="ABC_transp_perm/SBD"/>
</dbReference>
<evidence type="ECO:0000256" key="5">
    <source>
        <dbReference type="ARBA" id="ARBA00023136"/>
    </source>
</evidence>
<feature type="transmembrane region" description="Helical" evidence="6">
    <location>
        <begin position="313"/>
        <end position="331"/>
    </location>
</feature>
<feature type="transmembrane region" description="Helical" evidence="6">
    <location>
        <begin position="88"/>
        <end position="109"/>
    </location>
</feature>
<feature type="transmembrane region" description="Helical" evidence="6">
    <location>
        <begin position="22"/>
        <end position="42"/>
    </location>
</feature>
<keyword evidence="5 6" id="KW-0472">Membrane</keyword>
<feature type="domain" description="ABC transmembrane type-1" evidence="7">
    <location>
        <begin position="190"/>
        <end position="385"/>
    </location>
</feature>
<organism evidence="8 9">
    <name type="scientific">Aureimonas ureilytica</name>
    <dbReference type="NCBI Taxonomy" id="401562"/>
    <lineage>
        <taxon>Bacteria</taxon>
        <taxon>Pseudomonadati</taxon>
        <taxon>Pseudomonadota</taxon>
        <taxon>Alphaproteobacteria</taxon>
        <taxon>Hyphomicrobiales</taxon>
        <taxon>Aurantimonadaceae</taxon>
        <taxon>Aureimonas</taxon>
    </lineage>
</organism>
<dbReference type="Proteomes" id="UP000078272">
    <property type="component" value="Unassembled WGS sequence"/>
</dbReference>
<dbReference type="Pfam" id="PF00528">
    <property type="entry name" value="BPD_transp_1"/>
    <property type="match status" value="1"/>
</dbReference>
<accession>A0A175R4V7</accession>
<dbReference type="PANTHER" id="PTHR30177:SF30">
    <property type="entry name" value="GLYCINE BETAINE UPTAKE SYSTEM PERMEASE PROTEIN YEHY"/>
    <property type="match status" value="1"/>
</dbReference>
<feature type="transmembrane region" description="Helical" evidence="6">
    <location>
        <begin position="62"/>
        <end position="81"/>
    </location>
</feature>
<feature type="transmembrane region" description="Helical" evidence="6">
    <location>
        <begin position="148"/>
        <end position="170"/>
    </location>
</feature>
<comment type="caution">
    <text evidence="8">The sequence shown here is derived from an EMBL/GenBank/DDBJ whole genome shotgun (WGS) entry which is preliminary data.</text>
</comment>
<evidence type="ECO:0000256" key="2">
    <source>
        <dbReference type="ARBA" id="ARBA00022448"/>
    </source>
</evidence>
<proteinExistence type="inferred from homology"/>
<comment type="similarity">
    <text evidence="6">Belongs to the binding-protein-dependent transport system permease family.</text>
</comment>
<dbReference type="PROSITE" id="PS50928">
    <property type="entry name" value="ABC_TM1"/>
    <property type="match status" value="1"/>
</dbReference>
<feature type="transmembrane region" description="Helical" evidence="6">
    <location>
        <begin position="235"/>
        <end position="255"/>
    </location>
</feature>
<dbReference type="InterPro" id="IPR035906">
    <property type="entry name" value="MetI-like_sf"/>
</dbReference>